<comment type="caution">
    <text evidence="1">The sequence shown here is derived from an EMBL/GenBank/DDBJ whole genome shotgun (WGS) entry which is preliminary data.</text>
</comment>
<proteinExistence type="predicted"/>
<protein>
    <submittedName>
        <fullName evidence="1">Uncharacterized protein</fullName>
    </submittedName>
</protein>
<dbReference type="EMBL" id="JACVVK020000412">
    <property type="protein sequence ID" value="KAK7475224.1"/>
    <property type="molecule type" value="Genomic_DNA"/>
</dbReference>
<keyword evidence="2" id="KW-1185">Reference proteome</keyword>
<gene>
    <name evidence="1" type="ORF">BaRGS_00033528</name>
</gene>
<name>A0ABD0JK44_9CAEN</name>
<organism evidence="1 2">
    <name type="scientific">Batillaria attramentaria</name>
    <dbReference type="NCBI Taxonomy" id="370345"/>
    <lineage>
        <taxon>Eukaryota</taxon>
        <taxon>Metazoa</taxon>
        <taxon>Spiralia</taxon>
        <taxon>Lophotrochozoa</taxon>
        <taxon>Mollusca</taxon>
        <taxon>Gastropoda</taxon>
        <taxon>Caenogastropoda</taxon>
        <taxon>Sorbeoconcha</taxon>
        <taxon>Cerithioidea</taxon>
        <taxon>Batillariidae</taxon>
        <taxon>Batillaria</taxon>
    </lineage>
</organism>
<dbReference type="Proteomes" id="UP001519460">
    <property type="component" value="Unassembled WGS sequence"/>
</dbReference>
<reference evidence="1 2" key="1">
    <citation type="journal article" date="2023" name="Sci. Data">
        <title>Genome assembly of the Korean intertidal mud-creeper Batillaria attramentaria.</title>
        <authorList>
            <person name="Patra A.K."/>
            <person name="Ho P.T."/>
            <person name="Jun S."/>
            <person name="Lee S.J."/>
            <person name="Kim Y."/>
            <person name="Won Y.J."/>
        </authorList>
    </citation>
    <scope>NUCLEOTIDE SEQUENCE [LARGE SCALE GENOMIC DNA]</scope>
    <source>
        <strain evidence="1">Wonlab-2016</strain>
    </source>
</reference>
<evidence type="ECO:0000313" key="2">
    <source>
        <dbReference type="Proteomes" id="UP001519460"/>
    </source>
</evidence>
<dbReference type="AlphaFoldDB" id="A0ABD0JK44"/>
<accession>A0ABD0JK44</accession>
<sequence length="107" mass="12355">MAGVFDFEFHERDLIDEGEESDDEFFVPDESQVWRLSSHFTRVPFPFPPDVFTLESFHLGLFLPAFLPVAEGTTRTSLKTLAGIAVLLRLRFLARSSFCVCSRWVYF</sequence>
<evidence type="ECO:0000313" key="1">
    <source>
        <dbReference type="EMBL" id="KAK7475224.1"/>
    </source>
</evidence>